<dbReference type="OMA" id="INPTGMI"/>
<dbReference type="eggNOG" id="KOG0786">
    <property type="taxonomic scope" value="Eukaryota"/>
</dbReference>
<evidence type="ECO:0000256" key="10">
    <source>
        <dbReference type="ARBA" id="ARBA00023002"/>
    </source>
</evidence>
<dbReference type="InterPro" id="IPR019818">
    <property type="entry name" value="IsoCit/isopropylmalate_DH_CS"/>
</dbReference>
<reference key="2">
    <citation type="submission" date="2011-05" db="EMBL/GenBank/DDBJ databases">
        <title>The Genome Sequence of Magnaporthe oryzae 70-15.</title>
        <authorList>
            <consortium name="The Broad Institute Genome Sequencing Platform"/>
            <person name="Ma L.-J."/>
            <person name="Dead R."/>
            <person name="Young S.K."/>
            <person name="Zeng Q."/>
            <person name="Gargeya S."/>
            <person name="Fitzgerald M."/>
            <person name="Haas B."/>
            <person name="Abouelleil A."/>
            <person name="Alvarado L."/>
            <person name="Arachchi H.M."/>
            <person name="Berlin A."/>
            <person name="Brown A."/>
            <person name="Chapman S.B."/>
            <person name="Chen Z."/>
            <person name="Dunbar C."/>
            <person name="Freedman E."/>
            <person name="Gearin G."/>
            <person name="Gellesch M."/>
            <person name="Goldberg J."/>
            <person name="Griggs A."/>
            <person name="Gujja S."/>
            <person name="Heiman D."/>
            <person name="Howarth C."/>
            <person name="Larson L."/>
            <person name="Lui A."/>
            <person name="MacDonald P.J.P."/>
            <person name="Mehta T."/>
            <person name="Montmayeur A."/>
            <person name="Murphy C."/>
            <person name="Neiman D."/>
            <person name="Pearson M."/>
            <person name="Priest M."/>
            <person name="Roberts A."/>
            <person name="Saif S."/>
            <person name="Shea T."/>
            <person name="Shenoy N."/>
            <person name="Sisk P."/>
            <person name="Stolte C."/>
            <person name="Sykes S."/>
            <person name="Yandava C."/>
            <person name="Wortman J."/>
            <person name="Nusbaum C."/>
            <person name="Birren B."/>
        </authorList>
    </citation>
    <scope>NUCLEOTIDE SEQUENCE</scope>
    <source>
        <strain>70-15</strain>
    </source>
</reference>
<evidence type="ECO:0000313" key="15">
    <source>
        <dbReference type="EMBL" id="EHA48060.1"/>
    </source>
</evidence>
<comment type="cofactor">
    <cofactor evidence="2">
        <name>Mg(2+)</name>
        <dbReference type="ChEBI" id="CHEBI:18420"/>
    </cofactor>
</comment>
<keyword evidence="7" id="KW-0028">Amino-acid biosynthesis</keyword>
<evidence type="ECO:0000256" key="3">
    <source>
        <dbReference type="ARBA" id="ARBA00007769"/>
    </source>
</evidence>
<dbReference type="FunFam" id="3.40.718.10:FF:000006">
    <property type="entry name" value="3-isopropylmalate dehydrogenase"/>
    <property type="match status" value="1"/>
</dbReference>
<evidence type="ECO:0000256" key="12">
    <source>
        <dbReference type="ARBA" id="ARBA00023211"/>
    </source>
</evidence>
<keyword evidence="13" id="KW-0100">Branched-chain amino acid biosynthesis</keyword>
<dbReference type="VEuPathDB" id="FungiDB:MGG_09813"/>
<dbReference type="EC" id="1.1.1.85" evidence="5"/>
<sequence>MAEGLKVMNQVLSRYPDVECDIKSYELGGTSFDLHGEALLPEALEAAKKADAVLVGAVGGPVSSLSCPECFILLGHLLNSTSAKTTQKWNGRVPSVEFQSLGALRRELQLYGNLRPINFAAPSLVDDSPLKAEVVRGTDILMIRELTGGIYFGEKSQGDRAASDTDRYTYEEVERVARLAGSLARQQRDPPLPVVSLDKANVLMACGAFWRRVVAEVFAAEFPDVPLTHQLADSAAMILACSPTKLNGVVLASNLFGDILSDQASVIAGSIGLLPSASLCGIPTAGSGMIKGLYEPIHGSAPDIAGKQVVNPIGMILSVAMMFRYSLGMPEAAGLIETAVRDTIEAGVRTKDMGGNASTKEIGDHVVQILSKLG</sequence>
<protein>
    <recommendedName>
        <fullName evidence="5">3-isopropylmalate dehydrogenase</fullName>
        <ecNumber evidence="5">1.1.1.85</ecNumber>
    </recommendedName>
</protein>
<dbReference type="GO" id="GO:0051287">
    <property type="term" value="F:NAD binding"/>
    <property type="evidence" value="ECO:0007669"/>
    <property type="project" value="InterPro"/>
</dbReference>
<dbReference type="Gene3D" id="3.40.718.10">
    <property type="entry name" value="Isopropylmalate Dehydrogenase"/>
    <property type="match status" value="1"/>
</dbReference>
<dbReference type="EMBL" id="CM001236">
    <property type="protein sequence ID" value="EHA48060.1"/>
    <property type="molecule type" value="Genomic_DNA"/>
</dbReference>
<dbReference type="KEGG" id="mgr:MGG_09813"/>
<dbReference type="GO" id="GO:0005829">
    <property type="term" value="C:cytosol"/>
    <property type="evidence" value="ECO:0007669"/>
    <property type="project" value="TreeGrafter"/>
</dbReference>
<comment type="cofactor">
    <cofactor evidence="1">
        <name>Mn(2+)</name>
        <dbReference type="ChEBI" id="CHEBI:29035"/>
    </cofactor>
</comment>
<evidence type="ECO:0000313" key="16">
    <source>
        <dbReference type="Proteomes" id="UP000009058"/>
    </source>
</evidence>
<evidence type="ECO:0000256" key="6">
    <source>
        <dbReference type="ARBA" id="ARBA00022430"/>
    </source>
</evidence>
<evidence type="ECO:0000256" key="8">
    <source>
        <dbReference type="ARBA" id="ARBA00022723"/>
    </source>
</evidence>
<evidence type="ECO:0000256" key="5">
    <source>
        <dbReference type="ARBA" id="ARBA00013101"/>
    </source>
</evidence>
<dbReference type="PROSITE" id="PS00470">
    <property type="entry name" value="IDH_IMDH"/>
    <property type="match status" value="1"/>
</dbReference>
<dbReference type="GO" id="GO:0003862">
    <property type="term" value="F:3-isopropylmalate dehydrogenase activity"/>
    <property type="evidence" value="ECO:0007669"/>
    <property type="project" value="UniProtKB-EC"/>
</dbReference>
<dbReference type="GO" id="GO:0009098">
    <property type="term" value="P:L-leucine biosynthetic process"/>
    <property type="evidence" value="ECO:0007669"/>
    <property type="project" value="UniProtKB-KW"/>
</dbReference>
<keyword evidence="9" id="KW-0460">Magnesium</keyword>
<accession>G4NIK0</accession>
<reference evidence="15 16" key="1">
    <citation type="journal article" date="2005" name="Nature">
        <title>The genome sequence of the rice blast fungus Magnaporthe grisea.</title>
        <authorList>
            <person name="Dean R.A."/>
            <person name="Talbot N.J."/>
            <person name="Ebbole D.J."/>
            <person name="Farman M.L."/>
            <person name="Mitchell T.K."/>
            <person name="Orbach M.J."/>
            <person name="Thon M."/>
            <person name="Kulkarni R."/>
            <person name="Xu J.R."/>
            <person name="Pan H."/>
            <person name="Read N.D."/>
            <person name="Lee Y.H."/>
            <person name="Carbone I."/>
            <person name="Brown D."/>
            <person name="Oh Y.Y."/>
            <person name="Donofrio N."/>
            <person name="Jeong J.S."/>
            <person name="Soanes D.M."/>
            <person name="Djonovic S."/>
            <person name="Kolomiets E."/>
            <person name="Rehmeyer C."/>
            <person name="Li W."/>
            <person name="Harding M."/>
            <person name="Kim S."/>
            <person name="Lebrun M.H."/>
            <person name="Bohnert H."/>
            <person name="Coughlan S."/>
            <person name="Butler J."/>
            <person name="Calvo S."/>
            <person name="Ma L.J."/>
            <person name="Nicol R."/>
            <person name="Purcell S."/>
            <person name="Nusbaum C."/>
            <person name="Galagan J.E."/>
            <person name="Birren B.W."/>
        </authorList>
    </citation>
    <scope>NUCLEOTIDE SEQUENCE [LARGE SCALE GENOMIC DNA]</scope>
    <source>
        <strain evidence="16">70-15 / ATCC MYA-4617 / FGSC 8958</strain>
    </source>
</reference>
<evidence type="ECO:0000256" key="1">
    <source>
        <dbReference type="ARBA" id="ARBA00001936"/>
    </source>
</evidence>
<organism evidence="15 16">
    <name type="scientific">Pyricularia oryzae (strain 70-15 / ATCC MYA-4617 / FGSC 8958)</name>
    <name type="common">Rice blast fungus</name>
    <name type="synonym">Magnaporthe oryzae</name>
    <dbReference type="NCBI Taxonomy" id="242507"/>
    <lineage>
        <taxon>Eukaryota</taxon>
        <taxon>Fungi</taxon>
        <taxon>Dikarya</taxon>
        <taxon>Ascomycota</taxon>
        <taxon>Pezizomycotina</taxon>
        <taxon>Sordariomycetes</taxon>
        <taxon>Sordariomycetidae</taxon>
        <taxon>Magnaporthales</taxon>
        <taxon>Pyriculariaceae</taxon>
        <taxon>Pyricularia</taxon>
    </lineage>
</organism>
<dbReference type="PANTHER" id="PTHR42979:SF1">
    <property type="entry name" value="3-ISOPROPYLMALATE DEHYDROGENASE"/>
    <property type="match status" value="1"/>
</dbReference>
<dbReference type="PHI-base" id="PHI:9354"/>
<evidence type="ECO:0000256" key="13">
    <source>
        <dbReference type="ARBA" id="ARBA00023304"/>
    </source>
</evidence>
<proteinExistence type="inferred from homology"/>
<dbReference type="GO" id="GO:0000287">
    <property type="term" value="F:magnesium ion binding"/>
    <property type="evidence" value="ECO:0007669"/>
    <property type="project" value="InterPro"/>
</dbReference>
<dbReference type="Proteomes" id="UP000009058">
    <property type="component" value="Chromosome 6"/>
</dbReference>
<dbReference type="InParanoid" id="G4NIK0"/>
<keyword evidence="8" id="KW-0479">Metal-binding</keyword>
<name>G4NIK0_PYRO7</name>
<dbReference type="SMR" id="G4NIK0"/>
<dbReference type="InterPro" id="IPR024084">
    <property type="entry name" value="IsoPropMal-DH-like_dom"/>
</dbReference>
<evidence type="ECO:0000259" key="14">
    <source>
        <dbReference type="SMART" id="SM01329"/>
    </source>
</evidence>
<dbReference type="AlphaFoldDB" id="G4NIK0"/>
<evidence type="ECO:0000256" key="2">
    <source>
        <dbReference type="ARBA" id="ARBA00001946"/>
    </source>
</evidence>
<gene>
    <name evidence="15" type="ORF">MGG_09813</name>
</gene>
<comment type="similarity">
    <text evidence="3">Belongs to the isocitrate and isopropylmalate dehydrogenases family.</text>
</comment>
<evidence type="ECO:0000256" key="4">
    <source>
        <dbReference type="ARBA" id="ARBA00011738"/>
    </source>
</evidence>
<evidence type="ECO:0000256" key="11">
    <source>
        <dbReference type="ARBA" id="ARBA00023027"/>
    </source>
</evidence>
<feature type="domain" description="Isopropylmalate dehydrogenase-like" evidence="14">
    <location>
        <begin position="1"/>
        <end position="366"/>
    </location>
</feature>
<dbReference type="SUPFAM" id="SSF53659">
    <property type="entry name" value="Isocitrate/Isopropylmalate dehydrogenase-like"/>
    <property type="match status" value="1"/>
</dbReference>
<dbReference type="InterPro" id="IPR004429">
    <property type="entry name" value="Isopropylmalate_DH"/>
</dbReference>
<dbReference type="Pfam" id="PF00180">
    <property type="entry name" value="Iso_dh"/>
    <property type="match status" value="2"/>
</dbReference>
<keyword evidence="12" id="KW-0464">Manganese</keyword>
<dbReference type="STRING" id="242507.G4NIK0"/>
<dbReference type="OrthoDB" id="419183at2759"/>
<dbReference type="SMART" id="SM01329">
    <property type="entry name" value="Iso_dh"/>
    <property type="match status" value="1"/>
</dbReference>
<dbReference type="HOGENOM" id="CLU_031953_0_3_1"/>
<evidence type="ECO:0000256" key="7">
    <source>
        <dbReference type="ARBA" id="ARBA00022605"/>
    </source>
</evidence>
<comment type="subunit">
    <text evidence="4">Homodimer.</text>
</comment>
<keyword evidence="10" id="KW-0560">Oxidoreductase</keyword>
<keyword evidence="16" id="KW-1185">Reference proteome</keyword>
<keyword evidence="6" id="KW-0432">Leucine biosynthesis</keyword>
<evidence type="ECO:0000256" key="9">
    <source>
        <dbReference type="ARBA" id="ARBA00022842"/>
    </source>
</evidence>
<keyword evidence="11" id="KW-0520">NAD</keyword>
<dbReference type="GeneID" id="2680804"/>
<dbReference type="RefSeq" id="XP_003720427.1">
    <property type="nucleotide sequence ID" value="XM_003720379.1"/>
</dbReference>
<dbReference type="PANTHER" id="PTHR42979">
    <property type="entry name" value="3-ISOPROPYLMALATE DEHYDROGENASE"/>
    <property type="match status" value="1"/>
</dbReference>